<comment type="caution">
    <text evidence="1">The sequence shown here is derived from an EMBL/GenBank/DDBJ whole genome shotgun (WGS) entry which is preliminary data.</text>
</comment>
<dbReference type="RefSeq" id="WP_039377910.1">
    <property type="nucleotide sequence ID" value="NZ_BAWW01000033.1"/>
</dbReference>
<organism evidence="1 2">
    <name type="scientific">Parachlamydia acanthamoebae</name>
    <dbReference type="NCBI Taxonomy" id="83552"/>
    <lineage>
        <taxon>Bacteria</taxon>
        <taxon>Pseudomonadati</taxon>
        <taxon>Chlamydiota</taxon>
        <taxon>Chlamydiia</taxon>
        <taxon>Parachlamydiales</taxon>
        <taxon>Parachlamydiaceae</taxon>
        <taxon>Parachlamydia</taxon>
    </lineage>
</organism>
<proteinExistence type="predicted"/>
<evidence type="ECO:0000313" key="1">
    <source>
        <dbReference type="EMBL" id="KIA76722.1"/>
    </source>
</evidence>
<evidence type="ECO:0000313" key="2">
    <source>
        <dbReference type="Proteomes" id="UP000031307"/>
    </source>
</evidence>
<sequence length="74" mass="8766">MTALDYSLVTPQYSLLIENYVRQHIKPTFASRYKEFIPLVAKKIDERCKEIFRAIKSCPTFCLERTYSFDLEPV</sequence>
<gene>
    <name evidence="1" type="ORF">DB43_HL00310</name>
</gene>
<dbReference type="EMBL" id="JSAM01000107">
    <property type="protein sequence ID" value="KIA76722.1"/>
    <property type="molecule type" value="Genomic_DNA"/>
</dbReference>
<dbReference type="Proteomes" id="UP000031307">
    <property type="component" value="Unassembled WGS sequence"/>
</dbReference>
<reference evidence="1 2" key="1">
    <citation type="journal article" date="2014" name="Mol. Biol. Evol.">
        <title>Massive expansion of Ubiquitination-related gene families within the Chlamydiae.</title>
        <authorList>
            <person name="Domman D."/>
            <person name="Collingro A."/>
            <person name="Lagkouvardos I."/>
            <person name="Gehre L."/>
            <person name="Weinmaier T."/>
            <person name="Rattei T."/>
            <person name="Subtil A."/>
            <person name="Horn M."/>
        </authorList>
    </citation>
    <scope>NUCLEOTIDE SEQUENCE [LARGE SCALE GENOMIC DNA]</scope>
    <source>
        <strain evidence="1 2">OEW1</strain>
    </source>
</reference>
<protein>
    <submittedName>
        <fullName evidence="1">Uncharacterized protein</fullName>
    </submittedName>
</protein>
<name>A0A0C1E5Z3_9BACT</name>
<dbReference type="AlphaFoldDB" id="A0A0C1E5Z3"/>
<accession>A0A0C1E5Z3</accession>